<gene>
    <name evidence="7" type="ORF">WCI35_002639</name>
</gene>
<dbReference type="GO" id="GO:0016020">
    <property type="term" value="C:membrane"/>
    <property type="evidence" value="ECO:0007669"/>
    <property type="project" value="UniProtKB-SubCell"/>
</dbReference>
<dbReference type="Proteomes" id="UP001610411">
    <property type="component" value="Unassembled WGS sequence"/>
</dbReference>
<comment type="subcellular location">
    <subcellularLocation>
        <location evidence="1">Membrane</location>
        <topology evidence="1">Multi-pass membrane protein</topology>
    </subcellularLocation>
</comment>
<evidence type="ECO:0000256" key="3">
    <source>
        <dbReference type="ARBA" id="ARBA00022692"/>
    </source>
</evidence>
<evidence type="ECO:0000313" key="8">
    <source>
        <dbReference type="Proteomes" id="UP001610411"/>
    </source>
</evidence>
<evidence type="ECO:0000313" key="7">
    <source>
        <dbReference type="EMBL" id="KAL2806015.1"/>
    </source>
</evidence>
<evidence type="ECO:0000256" key="6">
    <source>
        <dbReference type="SAM" id="Phobius"/>
    </source>
</evidence>
<sequence length="276" mass="30128">VDFLKLPGVYKKGSAGAFHNSTIFGSTIMISQPMTNEDIVVLPKNGIKLSQTEKPKLTNQRQDSLKKHLKDEVNVIGTIQIFCGVVVLNLGIILASASFSPHFTHVFSNLLNSGYPFAGPLCFVISGSLSIITDKRPSKTLVRSSLAGSILSTLSALVGFILFSVNLAALGPASLQCQLDKDNIPTVGYSYHYYRDPYPIKDCYMAKTSLVGTLSLMLICTVLEFCLAVLTAVLWWKQVHSDFGGVVHFLPQIYKDVSKMSSKVPCDLGYEELSNP</sequence>
<feature type="transmembrane region" description="Helical" evidence="6">
    <location>
        <begin position="73"/>
        <end position="95"/>
    </location>
</feature>
<name>A0ABD2FAH5_DAUMA</name>
<evidence type="ECO:0000256" key="4">
    <source>
        <dbReference type="ARBA" id="ARBA00022989"/>
    </source>
</evidence>
<evidence type="ECO:0000256" key="2">
    <source>
        <dbReference type="ARBA" id="ARBA00009565"/>
    </source>
</evidence>
<feature type="non-terminal residue" evidence="7">
    <location>
        <position position="1"/>
    </location>
</feature>
<dbReference type="Pfam" id="PF04103">
    <property type="entry name" value="CD20"/>
    <property type="match status" value="1"/>
</dbReference>
<keyword evidence="8" id="KW-1185">Reference proteome</keyword>
<evidence type="ECO:0000256" key="5">
    <source>
        <dbReference type="ARBA" id="ARBA00023136"/>
    </source>
</evidence>
<dbReference type="InterPro" id="IPR007237">
    <property type="entry name" value="CD20-like"/>
</dbReference>
<keyword evidence="4 6" id="KW-1133">Transmembrane helix</keyword>
<feature type="transmembrane region" description="Helical" evidence="6">
    <location>
        <begin position="145"/>
        <end position="165"/>
    </location>
</feature>
<keyword evidence="5 6" id="KW-0472">Membrane</keyword>
<dbReference type="AlphaFoldDB" id="A0ABD2FAH5"/>
<dbReference type="PANTHER" id="PTHR23320">
    <property type="entry name" value="MEMBRANE-SPANNING 4-DOMAINS SUBFAMILY A MS4A -RELATED"/>
    <property type="match status" value="1"/>
</dbReference>
<proteinExistence type="inferred from homology"/>
<comment type="similarity">
    <text evidence="2">Belongs to the MS4A family.</text>
</comment>
<organism evidence="7 8">
    <name type="scientific">Daubentonia madagascariensis</name>
    <name type="common">Aye-aye</name>
    <name type="synonym">Sciurus madagascariensis</name>
    <dbReference type="NCBI Taxonomy" id="31869"/>
    <lineage>
        <taxon>Eukaryota</taxon>
        <taxon>Metazoa</taxon>
        <taxon>Chordata</taxon>
        <taxon>Craniata</taxon>
        <taxon>Vertebrata</taxon>
        <taxon>Euteleostomi</taxon>
        <taxon>Mammalia</taxon>
        <taxon>Eutheria</taxon>
        <taxon>Euarchontoglires</taxon>
        <taxon>Primates</taxon>
        <taxon>Strepsirrhini</taxon>
        <taxon>Chiromyiformes</taxon>
        <taxon>Daubentoniidae</taxon>
        <taxon>Daubentonia</taxon>
    </lineage>
</organism>
<comment type="caution">
    <text evidence="7">The sequence shown here is derived from an EMBL/GenBank/DDBJ whole genome shotgun (WGS) entry which is preliminary data.</text>
</comment>
<evidence type="ECO:0000256" key="1">
    <source>
        <dbReference type="ARBA" id="ARBA00004141"/>
    </source>
</evidence>
<feature type="transmembrane region" description="Helical" evidence="6">
    <location>
        <begin position="115"/>
        <end position="133"/>
    </location>
</feature>
<dbReference type="PANTHER" id="PTHR23320:SF135">
    <property type="entry name" value="MEMBRANE-SPANNING 4-DOMAINS SUBFAMILY A MEMBER 6A"/>
    <property type="match status" value="1"/>
</dbReference>
<accession>A0ABD2FAH5</accession>
<dbReference type="EMBL" id="JBFSEQ010000001">
    <property type="protein sequence ID" value="KAL2806015.1"/>
    <property type="molecule type" value="Genomic_DNA"/>
</dbReference>
<feature type="transmembrane region" description="Helical" evidence="6">
    <location>
        <begin position="214"/>
        <end position="236"/>
    </location>
</feature>
<keyword evidence="3 6" id="KW-0812">Transmembrane</keyword>
<reference evidence="7 8" key="1">
    <citation type="journal article" date="2024" name="G3 (Bethesda)">
        <title>A hybrid genome assembly of the endangered aye-aye (Daubentonia madagascariensis).</title>
        <authorList>
            <person name="Versoza C.J."/>
            <person name="Pfeifer S.P."/>
        </authorList>
    </citation>
    <scope>NUCLEOTIDE SEQUENCE [LARGE SCALE GENOMIC DNA]</scope>
    <source>
        <strain evidence="7">6821</strain>
    </source>
</reference>
<protein>
    <submittedName>
        <fullName evidence="7">Membrane-spanning 4-domains subfamily A member 6A isoform 5</fullName>
    </submittedName>
</protein>
<dbReference type="InterPro" id="IPR030417">
    <property type="entry name" value="MS4A"/>
</dbReference>